<feature type="domain" description="DUF668" evidence="3">
    <location>
        <begin position="376"/>
        <end position="461"/>
    </location>
</feature>
<dbReference type="InterPro" id="IPR045021">
    <property type="entry name" value="PSI1/2/3"/>
</dbReference>
<dbReference type="Pfam" id="PF05003">
    <property type="entry name" value="DUF668"/>
    <property type="match status" value="1"/>
</dbReference>
<feature type="compositionally biased region" description="Polar residues" evidence="2">
    <location>
        <begin position="606"/>
        <end position="625"/>
    </location>
</feature>
<accession>A0AA41VY89</accession>
<feature type="compositionally biased region" description="Acidic residues" evidence="2">
    <location>
        <begin position="59"/>
        <end position="69"/>
    </location>
</feature>
<organism evidence="5 6">
    <name type="scientific">Papaver nudicaule</name>
    <name type="common">Iceland poppy</name>
    <dbReference type="NCBI Taxonomy" id="74823"/>
    <lineage>
        <taxon>Eukaryota</taxon>
        <taxon>Viridiplantae</taxon>
        <taxon>Streptophyta</taxon>
        <taxon>Embryophyta</taxon>
        <taxon>Tracheophyta</taxon>
        <taxon>Spermatophyta</taxon>
        <taxon>Magnoliopsida</taxon>
        <taxon>Ranunculales</taxon>
        <taxon>Papaveraceae</taxon>
        <taxon>Papaveroideae</taxon>
        <taxon>Papaver</taxon>
    </lineage>
</organism>
<keyword evidence="1" id="KW-0175">Coiled coil</keyword>
<feature type="domain" description="DUF3475" evidence="4">
    <location>
        <begin position="155"/>
        <end position="211"/>
    </location>
</feature>
<dbReference type="AlphaFoldDB" id="A0AA41VY89"/>
<dbReference type="EMBL" id="JAJJMA010318510">
    <property type="protein sequence ID" value="MCL7049638.1"/>
    <property type="molecule type" value="Genomic_DNA"/>
</dbReference>
<sequence length="635" mass="71831">MGGVCSGGVMKRKDLEFEKNISSAPSPVEYAGKFKTVKSFDKNQRKDLNLDSDVNNNNYDDDAGDDDYDGVYGRNSSHPMYDLSEYRLSFSSELKPTPPPVRPANTKVPQMSSFLGKAGNVGLEVLDTLGSSMSNLNASSGFAYGIASRGNKISILAFEVANTIVKGANLLQSLSEENVQFLKKSVLHSEGVHRLVSTDMEELLRLAASDKREEFNLFSREVIRFGDLCKDPQWHQLGRYFQNLDTNFAAHRQHRDEAEKTMQALMTLAQHTSELYHELSPLDRLEQDYQRKLEELESLKLPRRGESVMILRGELKQQRKHVKNLKRKSLWSKNLDVVVEKLVDIVTFIHQEISEAFSSNYGCTISNEEQIRKPQRLGASGLALHYANIINQIDCIVSRPNFLPPNVRDTLYNGLPTGVKTALRSRIQLYNGKEELTVPQMKAEMAKILDWLFPVATNTTKAHQGFGWVGEWANTGNEFNAKTSGQNSLMRIQTLYHAEKEKTETYILELVTWLHRMISQIRNRDNGSNKPLAPVRSLSQKAVVLLVETQEDPPRKNQTNLVLQLSPEIQDMLADVSFRRLNPGISKSQEFRSRSKRRTTNRLRTSKSSGSSPTREFNETKTNNLDVIDGLETTS</sequence>
<dbReference type="GO" id="GO:0045927">
    <property type="term" value="P:positive regulation of growth"/>
    <property type="evidence" value="ECO:0007669"/>
    <property type="project" value="InterPro"/>
</dbReference>
<feature type="region of interest" description="Disordered" evidence="2">
    <location>
        <begin position="585"/>
        <end position="635"/>
    </location>
</feature>
<evidence type="ECO:0000256" key="2">
    <source>
        <dbReference type="SAM" id="MobiDB-lite"/>
    </source>
</evidence>
<evidence type="ECO:0000256" key="1">
    <source>
        <dbReference type="SAM" id="Coils"/>
    </source>
</evidence>
<keyword evidence="6" id="KW-1185">Reference proteome</keyword>
<protein>
    <submittedName>
        <fullName evidence="5">Uncharacterized protein</fullName>
    </submittedName>
</protein>
<evidence type="ECO:0000259" key="4">
    <source>
        <dbReference type="Pfam" id="PF11961"/>
    </source>
</evidence>
<dbReference type="Proteomes" id="UP001177140">
    <property type="component" value="Unassembled WGS sequence"/>
</dbReference>
<dbReference type="InterPro" id="IPR007700">
    <property type="entry name" value="DUF668"/>
</dbReference>
<name>A0AA41VY89_PAPNU</name>
<proteinExistence type="predicted"/>
<dbReference type="PANTHER" id="PTHR31730:SF18">
    <property type="entry name" value="PROTEIN PSK SIMULATOR 2"/>
    <property type="match status" value="1"/>
</dbReference>
<evidence type="ECO:0000313" key="6">
    <source>
        <dbReference type="Proteomes" id="UP001177140"/>
    </source>
</evidence>
<evidence type="ECO:0000313" key="5">
    <source>
        <dbReference type="EMBL" id="MCL7049638.1"/>
    </source>
</evidence>
<reference evidence="5" key="1">
    <citation type="submission" date="2022-03" db="EMBL/GenBank/DDBJ databases">
        <title>A functionally conserved STORR gene fusion in Papaver species that diverged 16.8 million years ago.</title>
        <authorList>
            <person name="Catania T."/>
        </authorList>
    </citation>
    <scope>NUCLEOTIDE SEQUENCE</scope>
    <source>
        <strain evidence="5">S-191538</strain>
    </source>
</reference>
<feature type="coiled-coil region" evidence="1">
    <location>
        <begin position="282"/>
        <end position="328"/>
    </location>
</feature>
<feature type="region of interest" description="Disordered" evidence="2">
    <location>
        <begin position="45"/>
        <end position="71"/>
    </location>
</feature>
<dbReference type="Pfam" id="PF11961">
    <property type="entry name" value="DUF3475"/>
    <property type="match status" value="1"/>
</dbReference>
<evidence type="ECO:0000259" key="3">
    <source>
        <dbReference type="Pfam" id="PF05003"/>
    </source>
</evidence>
<dbReference type="InterPro" id="IPR021864">
    <property type="entry name" value="DUF3475"/>
</dbReference>
<dbReference type="PANTHER" id="PTHR31730">
    <property type="entry name" value="OS01G0873900 PROTEIN"/>
    <property type="match status" value="1"/>
</dbReference>
<gene>
    <name evidence="5" type="ORF">MKW94_022243</name>
</gene>
<comment type="caution">
    <text evidence="5">The sequence shown here is derived from an EMBL/GenBank/DDBJ whole genome shotgun (WGS) entry which is preliminary data.</text>
</comment>
<feature type="compositionally biased region" description="Basic residues" evidence="2">
    <location>
        <begin position="594"/>
        <end position="605"/>
    </location>
</feature>